<protein>
    <submittedName>
        <fullName evidence="2">Uncharacterized protein</fullName>
    </submittedName>
</protein>
<dbReference type="Proteomes" id="UP001165085">
    <property type="component" value="Unassembled WGS sequence"/>
</dbReference>
<reference evidence="3" key="1">
    <citation type="journal article" date="2023" name="Commun. Biol.">
        <title>Genome analysis of Parmales, the sister group of diatoms, reveals the evolutionary specialization of diatoms from phago-mixotrophs to photoautotrophs.</title>
        <authorList>
            <person name="Ban H."/>
            <person name="Sato S."/>
            <person name="Yoshikawa S."/>
            <person name="Yamada K."/>
            <person name="Nakamura Y."/>
            <person name="Ichinomiya M."/>
            <person name="Sato N."/>
            <person name="Blanc-Mathieu R."/>
            <person name="Endo H."/>
            <person name="Kuwata A."/>
            <person name="Ogata H."/>
        </authorList>
    </citation>
    <scope>NUCLEOTIDE SEQUENCE [LARGE SCALE GENOMIC DNA]</scope>
    <source>
        <strain evidence="3">NIES 3701</strain>
    </source>
</reference>
<comment type="caution">
    <text evidence="2">The sequence shown here is derived from an EMBL/GenBank/DDBJ whole genome shotgun (WGS) entry which is preliminary data.</text>
</comment>
<sequence>MPRHKSPDPPNPFPLSLTPQHHQPLATRSAMADPYVPGLLEGAALARHHNIWDKKIANVEKYDPDDAYNLMSELVWNKRAGPIDDEYKDDVITQIYKHDSRIDVGEMWKIKRVQIVGRERRRLKMIKKKEEAVKHRTFQIVRNKTKIRQTKHRIAKEEAKLRMSKDETMERSIATSTLKPLRKAEVRVDTMKGIFSHIEKQKELPIEIRRKVAKVNPQFGSVSPTRRHTPKKTFFGTSTEPVMHDDGFEHAENLSPRERHVKSKAVIKIQSIFRGRKARDWLNNQDQRNFPLKESVSQNFLSGGKRGRAIFLEKKRQMLLLSKSRLEQTANDWEKEKAGLVEKVAGDLRAAELVKKRLKEHKIQRRLDAEALMLHRNLRFIAACIIQNFAKNIVLEKYPQLVPILKEKRDKETAENKVAEARNKSRMGSVRRREVRKRRAVGRFNVIPVILRMQRTWREYLAIKNSKHEIAKAYALLKKMREDRISGREFFEKLKKAHREEIGLAVDFNLKKRQKYIDIAWKGWKDYTDDRLRRKAWLYQRVLRRKVLILEDWYYEILEYKVNLINSVRPNLFPPLLSEYYRFMHDNDWQRLLGAMSELFSDFDSTSEVRTLKYEEHTTNKVIGWKSHTELNEMLTWQIANSGMRKKPQIKLGKEESLTVMWVRWIHNCSLFLWTKAREAAEENRRLTQQEEIGMLQGCLLEFLTKRNLNPASFSAKFRIKVPKYLRWWSKQELCTHCLSVLSRTSSLCPKCMSHQKSRFMRDTAATTHTNLPADGVLKQPQDYFTETLRNTRMKDKNIVTGVQDFNDALDLFVYHCNLSSLAPIGGWRRMKVEMEEMWSQAVRGASRAVHGLKRKGILTVADLWAQRVPKSGPGVPVGGWRPGTFEDVDSKLAEKCWELLGLLSDVLFDALGEDNVNEVTPPNGVGSLGSIDGSSWRKLSRLETGSSIKQKNRIRHDLVLNQQRERTPLGASWDSFREGKSFRPMTR</sequence>
<evidence type="ECO:0000313" key="3">
    <source>
        <dbReference type="Proteomes" id="UP001165085"/>
    </source>
</evidence>
<proteinExistence type="predicted"/>
<dbReference type="EMBL" id="BRXY01000199">
    <property type="protein sequence ID" value="GMH76645.1"/>
    <property type="molecule type" value="Genomic_DNA"/>
</dbReference>
<gene>
    <name evidence="2" type="ORF">TrST_g345</name>
</gene>
<accession>A0A9W7AZA0</accession>
<dbReference type="AlphaFoldDB" id="A0A9W7AZA0"/>
<name>A0A9W7AZA0_9STRA</name>
<evidence type="ECO:0000256" key="1">
    <source>
        <dbReference type="SAM" id="MobiDB-lite"/>
    </source>
</evidence>
<feature type="region of interest" description="Disordered" evidence="1">
    <location>
        <begin position="1"/>
        <end position="26"/>
    </location>
</feature>
<dbReference type="PROSITE" id="PS50096">
    <property type="entry name" value="IQ"/>
    <property type="match status" value="1"/>
</dbReference>
<keyword evidence="3" id="KW-1185">Reference proteome</keyword>
<dbReference type="OrthoDB" id="189401at2759"/>
<evidence type="ECO:0000313" key="2">
    <source>
        <dbReference type="EMBL" id="GMH76645.1"/>
    </source>
</evidence>
<organism evidence="2 3">
    <name type="scientific">Triparma strigata</name>
    <dbReference type="NCBI Taxonomy" id="1606541"/>
    <lineage>
        <taxon>Eukaryota</taxon>
        <taxon>Sar</taxon>
        <taxon>Stramenopiles</taxon>
        <taxon>Ochrophyta</taxon>
        <taxon>Bolidophyceae</taxon>
        <taxon>Parmales</taxon>
        <taxon>Triparmaceae</taxon>
        <taxon>Triparma</taxon>
    </lineage>
</organism>
<feature type="region of interest" description="Disordered" evidence="1">
    <location>
        <begin position="219"/>
        <end position="242"/>
    </location>
</feature>